<dbReference type="InterPro" id="IPR025110">
    <property type="entry name" value="AMP-bd_C"/>
</dbReference>
<evidence type="ECO:0000259" key="2">
    <source>
        <dbReference type="Pfam" id="PF00501"/>
    </source>
</evidence>
<name>V5C9J4_9GAMM</name>
<evidence type="ECO:0000313" key="4">
    <source>
        <dbReference type="EMBL" id="ESS73468.1"/>
    </source>
</evidence>
<dbReference type="RefSeq" id="WP_023493580.1">
    <property type="nucleotide sequence ID" value="NZ_AYLO01000020.1"/>
</dbReference>
<feature type="transmembrane region" description="Helical" evidence="1">
    <location>
        <begin position="187"/>
        <end position="206"/>
    </location>
</feature>
<dbReference type="eggNOG" id="COG0318">
    <property type="taxonomic scope" value="Bacteria"/>
</dbReference>
<organism evidence="4 5">
    <name type="scientific">Methyloglobulus morosus KoM1</name>
    <dbReference type="NCBI Taxonomy" id="1116472"/>
    <lineage>
        <taxon>Bacteria</taxon>
        <taxon>Pseudomonadati</taxon>
        <taxon>Pseudomonadota</taxon>
        <taxon>Gammaproteobacteria</taxon>
        <taxon>Methylococcales</taxon>
        <taxon>Methylococcaceae</taxon>
        <taxon>Methyloglobulus</taxon>
    </lineage>
</organism>
<keyword evidence="5" id="KW-1185">Reference proteome</keyword>
<dbReference type="Proteomes" id="UP000017842">
    <property type="component" value="Unassembled WGS sequence"/>
</dbReference>
<dbReference type="Gene3D" id="3.30.300.30">
    <property type="match status" value="1"/>
</dbReference>
<dbReference type="EC" id="6.2.1.3" evidence="4"/>
<keyword evidence="1" id="KW-0472">Membrane</keyword>
<feature type="domain" description="AMP-dependent synthetase/ligase" evidence="2">
    <location>
        <begin position="8"/>
        <end position="348"/>
    </location>
</feature>
<dbReference type="Pfam" id="PF13193">
    <property type="entry name" value="AMP-binding_C"/>
    <property type="match status" value="1"/>
</dbReference>
<evidence type="ECO:0000256" key="1">
    <source>
        <dbReference type="SAM" id="Phobius"/>
    </source>
</evidence>
<dbReference type="AlphaFoldDB" id="V5C9J4"/>
<reference evidence="4 5" key="1">
    <citation type="journal article" date="2013" name="Genome Announc.">
        <title>Draft Genome Sequence of the Methanotrophic Gammaproteobacterium Methyloglobulus morosus DSM 22980 Strain KoM1.</title>
        <authorList>
            <person name="Poehlein A."/>
            <person name="Deutzmann J.S."/>
            <person name="Daniel R."/>
            <person name="Simeonova D.D."/>
        </authorList>
    </citation>
    <scope>NUCLEOTIDE SEQUENCE [LARGE SCALE GENOMIC DNA]</scope>
    <source>
        <strain evidence="4 5">KoM1</strain>
    </source>
</reference>
<dbReference type="OrthoDB" id="9803968at2"/>
<dbReference type="PATRIC" id="fig|1116472.3.peg.691"/>
<dbReference type="PANTHER" id="PTHR43767">
    <property type="entry name" value="LONG-CHAIN-FATTY-ACID--COA LIGASE"/>
    <property type="match status" value="1"/>
</dbReference>
<keyword evidence="4" id="KW-0436">Ligase</keyword>
<keyword evidence="1" id="KW-0812">Transmembrane</keyword>
<dbReference type="Gene3D" id="3.40.50.12780">
    <property type="entry name" value="N-terminal domain of ligase-like"/>
    <property type="match status" value="1"/>
</dbReference>
<dbReference type="STRING" id="1116472.MGMO_20c00230"/>
<accession>V5C9J4</accession>
<dbReference type="InterPro" id="IPR042099">
    <property type="entry name" value="ANL_N_sf"/>
</dbReference>
<keyword evidence="1" id="KW-1133">Transmembrane helix</keyword>
<dbReference type="PANTHER" id="PTHR43767:SF1">
    <property type="entry name" value="NONRIBOSOMAL PEPTIDE SYNTHASE PES1 (EUROFUNG)-RELATED"/>
    <property type="match status" value="1"/>
</dbReference>
<dbReference type="InterPro" id="IPR045851">
    <property type="entry name" value="AMP-bd_C_sf"/>
</dbReference>
<dbReference type="SUPFAM" id="SSF56801">
    <property type="entry name" value="Acetyl-CoA synthetase-like"/>
    <property type="match status" value="1"/>
</dbReference>
<dbReference type="InterPro" id="IPR000873">
    <property type="entry name" value="AMP-dep_synth/lig_dom"/>
</dbReference>
<sequence length="490" mass="53101">MGSVYDLLEQAAQAWPEQTALVDEYGLLSYRDLYVQIESLKTTLLQTGIGKGLGLAVMGRNGRAFVMAMLAGMGCGAVVVPLSHQLKSVEITQILFDTGVQAVLDDQSGVIPVDGHHVLMSLATQTLRFTWIDAAAKLAITPLPDAAFIRYTSGTTGRSKGVVLTHRSILARVECASKALQLDCNDAVLWILPMAFHFLVSILVYIRVGAKIIVCKDLLAATLIKEANEHQATMLYAAPMHFRLLAADVSNEQVPTLKTAISTSSAVPLHIAEMFRQRFNVPVTQAYGIIEAGLPLLDSLSGETDPRSVGFPTNGFSLALLDENNAQVSEGQVGRLAIRGPGLFDAYLKPWQTAEQVMQDGWFLTGDLACRQADGRIFICGREKTMINVSGNKAFPEEIESVLIAHPDIAACHVFGEAHPLLGEVVCADVVLRHQAEWDVEGILQFCRGQLSTYKVPQRMRVVVQITHTASGKVKRGTPNIDGTTGKIKG</sequence>
<feature type="domain" description="AMP-binding enzyme C-terminal" evidence="3">
    <location>
        <begin position="398"/>
        <end position="473"/>
    </location>
</feature>
<proteinExistence type="predicted"/>
<gene>
    <name evidence="4" type="primary">lcfB</name>
    <name evidence="4" type="ORF">MGMO_20c00230</name>
</gene>
<dbReference type="PROSITE" id="PS00455">
    <property type="entry name" value="AMP_BINDING"/>
    <property type="match status" value="1"/>
</dbReference>
<evidence type="ECO:0000259" key="3">
    <source>
        <dbReference type="Pfam" id="PF13193"/>
    </source>
</evidence>
<protein>
    <submittedName>
        <fullName evidence="4">Long-chain-fatty-acid--CoA ligase LcfB</fullName>
        <ecNumber evidence="4">6.2.1.3</ecNumber>
    </submittedName>
</protein>
<comment type="caution">
    <text evidence="4">The sequence shown here is derived from an EMBL/GenBank/DDBJ whole genome shotgun (WGS) entry which is preliminary data.</text>
</comment>
<dbReference type="EMBL" id="AYLO01000020">
    <property type="protein sequence ID" value="ESS73468.1"/>
    <property type="molecule type" value="Genomic_DNA"/>
</dbReference>
<dbReference type="Pfam" id="PF00501">
    <property type="entry name" value="AMP-binding"/>
    <property type="match status" value="1"/>
</dbReference>
<dbReference type="InterPro" id="IPR020845">
    <property type="entry name" value="AMP-binding_CS"/>
</dbReference>
<evidence type="ECO:0000313" key="5">
    <source>
        <dbReference type="Proteomes" id="UP000017842"/>
    </source>
</evidence>
<dbReference type="GO" id="GO:0004467">
    <property type="term" value="F:long-chain fatty acid-CoA ligase activity"/>
    <property type="evidence" value="ECO:0007669"/>
    <property type="project" value="UniProtKB-EC"/>
</dbReference>
<dbReference type="InterPro" id="IPR050237">
    <property type="entry name" value="ATP-dep_AMP-bd_enzyme"/>
</dbReference>